<organism evidence="2 3">
    <name type="scientific">Candidatus Taenaricola geysiri</name>
    <dbReference type="NCBI Taxonomy" id="1974752"/>
    <lineage>
        <taxon>Bacteria</taxon>
        <taxon>Pseudomonadati</taxon>
        <taxon>Candidatus Omnitrophota</taxon>
        <taxon>Candidatus Taenaricola</taxon>
    </lineage>
</organism>
<dbReference type="Gene3D" id="3.90.550.10">
    <property type="entry name" value="Spore Coat Polysaccharide Biosynthesis Protein SpsA, Chain A"/>
    <property type="match status" value="1"/>
</dbReference>
<dbReference type="Pfam" id="PF00535">
    <property type="entry name" value="Glycos_transf_2"/>
    <property type="match status" value="1"/>
</dbReference>
<protein>
    <recommendedName>
        <fullName evidence="1">Glycosyltransferase 2-like domain-containing protein</fullName>
    </recommendedName>
</protein>
<accession>A0A2J0LGL2</accession>
<dbReference type="PANTHER" id="PTHR48090">
    <property type="entry name" value="UNDECAPRENYL-PHOSPHATE 4-DEOXY-4-FORMAMIDO-L-ARABINOSE TRANSFERASE-RELATED"/>
    <property type="match status" value="1"/>
</dbReference>
<reference evidence="2 3" key="1">
    <citation type="submission" date="2017-09" db="EMBL/GenBank/DDBJ databases">
        <title>Depth-based differentiation of microbial function through sediment-hosted aquifers and enrichment of novel symbionts in the deep terrestrial subsurface.</title>
        <authorList>
            <person name="Probst A.J."/>
            <person name="Ladd B."/>
            <person name="Jarett J.K."/>
            <person name="Geller-Mcgrath D.E."/>
            <person name="Sieber C.M."/>
            <person name="Emerson J.B."/>
            <person name="Anantharaman K."/>
            <person name="Thomas B.C."/>
            <person name="Malmstrom R."/>
            <person name="Stieglmeier M."/>
            <person name="Klingl A."/>
            <person name="Woyke T."/>
            <person name="Ryan C.M."/>
            <person name="Banfield J.F."/>
        </authorList>
    </citation>
    <scope>NUCLEOTIDE SEQUENCE [LARGE SCALE GENOMIC DNA]</scope>
    <source>
        <strain evidence="2">CG12_big_fil_rev_8_21_14_0_65_43_15</strain>
    </source>
</reference>
<dbReference type="PANTHER" id="PTHR48090:SF7">
    <property type="entry name" value="RFBJ PROTEIN"/>
    <property type="match status" value="1"/>
</dbReference>
<dbReference type="SUPFAM" id="SSF53448">
    <property type="entry name" value="Nucleotide-diphospho-sugar transferases"/>
    <property type="match status" value="1"/>
</dbReference>
<dbReference type="Proteomes" id="UP000231267">
    <property type="component" value="Unassembled WGS sequence"/>
</dbReference>
<dbReference type="AlphaFoldDB" id="A0A2J0LGL2"/>
<evidence type="ECO:0000313" key="2">
    <source>
        <dbReference type="EMBL" id="PIW66992.1"/>
    </source>
</evidence>
<comment type="caution">
    <text evidence="2">The sequence shown here is derived from an EMBL/GenBank/DDBJ whole genome shotgun (WGS) entry which is preliminary data.</text>
</comment>
<proteinExistence type="predicted"/>
<gene>
    <name evidence="2" type="ORF">COW11_00410</name>
</gene>
<sequence length="216" mass="23915">MKTVILIPAHNAVCAIKDVITRVKALGFPVVVVDDGSNDATYEAAKSVGADALRHQSNMGKGAALRTGFEHILKTDFDAVITMDADGQHDPASLKDFTAKAESGSQFIVGSRMSDTAKMPWIRVKTNKLLSWILSRKMKQYVPDSQSGYRLIKNDLLKKLKFSSNRYEIESEMLIQAARAGVKIDTVPIKSIYSGHKSSINPLVDTFRFIRLMIKL</sequence>
<dbReference type="InterPro" id="IPR001173">
    <property type="entry name" value="Glyco_trans_2-like"/>
</dbReference>
<dbReference type="InterPro" id="IPR029044">
    <property type="entry name" value="Nucleotide-diphossugar_trans"/>
</dbReference>
<name>A0A2J0LGL2_9BACT</name>
<feature type="domain" description="Glycosyltransferase 2-like" evidence="1">
    <location>
        <begin position="5"/>
        <end position="159"/>
    </location>
</feature>
<evidence type="ECO:0000313" key="3">
    <source>
        <dbReference type="Proteomes" id="UP000231267"/>
    </source>
</evidence>
<dbReference type="InterPro" id="IPR050256">
    <property type="entry name" value="Glycosyltransferase_2"/>
</dbReference>
<dbReference type="CDD" id="cd04179">
    <property type="entry name" value="DPM_DPG-synthase_like"/>
    <property type="match status" value="1"/>
</dbReference>
<evidence type="ECO:0000259" key="1">
    <source>
        <dbReference type="Pfam" id="PF00535"/>
    </source>
</evidence>
<dbReference type="EMBL" id="PFGP01000008">
    <property type="protein sequence ID" value="PIW66992.1"/>
    <property type="molecule type" value="Genomic_DNA"/>
</dbReference>